<protein>
    <submittedName>
        <fullName evidence="1">Uncharacterized protein</fullName>
    </submittedName>
</protein>
<dbReference type="EMBL" id="BMPP01000006">
    <property type="protein sequence ID" value="GGK24453.1"/>
    <property type="molecule type" value="Genomic_DNA"/>
</dbReference>
<accession>A0ABQ2EVW9</accession>
<comment type="caution">
    <text evidence="1">The sequence shown here is derived from an EMBL/GenBank/DDBJ whole genome shotgun (WGS) entry which is preliminary data.</text>
</comment>
<keyword evidence="2" id="KW-1185">Reference proteome</keyword>
<name>A0ABQ2EVW9_9DEIO</name>
<organism evidence="1 2">
    <name type="scientific">Deinococcus malanensis</name>
    <dbReference type="NCBI Taxonomy" id="1706855"/>
    <lineage>
        <taxon>Bacteria</taxon>
        <taxon>Thermotogati</taxon>
        <taxon>Deinococcota</taxon>
        <taxon>Deinococci</taxon>
        <taxon>Deinococcales</taxon>
        <taxon>Deinococcaceae</taxon>
        <taxon>Deinococcus</taxon>
    </lineage>
</organism>
<sequence length="150" mass="17100">MPVLPAEAYDTLGVTHDHDLLGVTFDPTARRFGLHFEGAYLLDGADWPEREYVDVRVTVEAWQEASFAAQVAQPLEKGPDPSTLPMMPFDPREHRLREVLECDLTPDVALTGWLEEQRGELFRWFCITFRSARVTVSYDRIAPISRAPQL</sequence>
<reference evidence="2" key="1">
    <citation type="journal article" date="2019" name="Int. J. Syst. Evol. Microbiol.">
        <title>The Global Catalogue of Microorganisms (GCM) 10K type strain sequencing project: providing services to taxonomists for standard genome sequencing and annotation.</title>
        <authorList>
            <consortium name="The Broad Institute Genomics Platform"/>
            <consortium name="The Broad Institute Genome Sequencing Center for Infectious Disease"/>
            <person name="Wu L."/>
            <person name="Ma J."/>
        </authorList>
    </citation>
    <scope>NUCLEOTIDE SEQUENCE [LARGE SCALE GENOMIC DNA]</scope>
    <source>
        <strain evidence="2">JCM 30331</strain>
    </source>
</reference>
<evidence type="ECO:0000313" key="1">
    <source>
        <dbReference type="EMBL" id="GGK24453.1"/>
    </source>
</evidence>
<dbReference type="RefSeq" id="WP_189006886.1">
    <property type="nucleotide sequence ID" value="NZ_BMPP01000006.1"/>
</dbReference>
<proteinExistence type="predicted"/>
<gene>
    <name evidence="1" type="ORF">GCM10008955_17560</name>
</gene>
<evidence type="ECO:0000313" key="2">
    <source>
        <dbReference type="Proteomes" id="UP000647587"/>
    </source>
</evidence>
<dbReference type="Proteomes" id="UP000647587">
    <property type="component" value="Unassembled WGS sequence"/>
</dbReference>